<dbReference type="InterPro" id="IPR008727">
    <property type="entry name" value="PAAR_motif"/>
</dbReference>
<evidence type="ECO:0000259" key="6">
    <source>
        <dbReference type="Pfam" id="PF25023"/>
    </source>
</evidence>
<feature type="transmembrane region" description="Helical" evidence="3">
    <location>
        <begin position="56"/>
        <end position="79"/>
    </location>
</feature>
<dbReference type="CDD" id="cd14740">
    <property type="entry name" value="PAAR_4"/>
    <property type="match status" value="1"/>
</dbReference>
<dbReference type="InterPro" id="IPR050708">
    <property type="entry name" value="T6SS_VgrG/RHS"/>
</dbReference>
<dbReference type="Pfam" id="PF20148">
    <property type="entry name" value="DUF6531"/>
    <property type="match status" value="1"/>
</dbReference>
<dbReference type="CDD" id="cd14742">
    <property type="entry name" value="PAAR_RHS"/>
    <property type="match status" value="1"/>
</dbReference>
<protein>
    <submittedName>
        <fullName evidence="7">RHS repeat-associated core domain-containing protein</fullName>
    </submittedName>
</protein>
<dbReference type="InterPro" id="IPR001826">
    <property type="entry name" value="RHS"/>
</dbReference>
<dbReference type="InterPro" id="IPR036725">
    <property type="entry name" value="ColE3_ribonuclease_sf"/>
</dbReference>
<dbReference type="Pfam" id="PF05488">
    <property type="entry name" value="PAAR_motif"/>
    <property type="match status" value="1"/>
</dbReference>
<keyword evidence="3" id="KW-0812">Transmembrane</keyword>
<dbReference type="EMBL" id="JBBHLD010000009">
    <property type="protein sequence ID" value="MEJ5905550.1"/>
    <property type="molecule type" value="Genomic_DNA"/>
</dbReference>
<reference evidence="7 8" key="1">
    <citation type="submission" date="2024-02" db="EMBL/GenBank/DDBJ databases">
        <title>Identification of pathogenicity and growth-promoting functions of Pseudomonas putida variants.</title>
        <authorList>
            <person name="Sun J."/>
        </authorList>
    </citation>
    <scope>NUCLEOTIDE SEQUENCE [LARGE SCALE GENOMIC DNA]</scope>
    <source>
        <strain evidence="7 8">A04</strain>
    </source>
</reference>
<evidence type="ECO:0000256" key="1">
    <source>
        <dbReference type="ARBA" id="ARBA00022737"/>
    </source>
</evidence>
<dbReference type="InterPro" id="IPR022385">
    <property type="entry name" value="Rhs_assc_core"/>
</dbReference>
<evidence type="ECO:0000259" key="5">
    <source>
        <dbReference type="Pfam" id="PF20148"/>
    </source>
</evidence>
<dbReference type="InterPro" id="IPR045351">
    <property type="entry name" value="DUF6531"/>
</dbReference>
<name>A0ABU8R6P1_9PSED</name>
<dbReference type="NCBIfam" id="TIGR01643">
    <property type="entry name" value="YD_repeat_2x"/>
    <property type="match status" value="9"/>
</dbReference>
<evidence type="ECO:0000256" key="3">
    <source>
        <dbReference type="SAM" id="Phobius"/>
    </source>
</evidence>
<dbReference type="Gene3D" id="2.60.200.60">
    <property type="match status" value="1"/>
</dbReference>
<keyword evidence="8" id="KW-1185">Reference proteome</keyword>
<dbReference type="Proteomes" id="UP001377692">
    <property type="component" value="Unassembled WGS sequence"/>
</dbReference>
<dbReference type="Pfam" id="PF05593">
    <property type="entry name" value="RHS_repeat"/>
    <property type="match status" value="3"/>
</dbReference>
<dbReference type="Gene3D" id="2.180.10.10">
    <property type="entry name" value="RHS repeat-associated core"/>
    <property type="match status" value="2"/>
</dbReference>
<evidence type="ECO:0000313" key="7">
    <source>
        <dbReference type="EMBL" id="MEJ5905550.1"/>
    </source>
</evidence>
<dbReference type="InterPro" id="IPR006530">
    <property type="entry name" value="YD"/>
</dbReference>
<organism evidence="7 8">
    <name type="scientific">Pseudomonas kermanshahensis</name>
    <dbReference type="NCBI Taxonomy" id="2745482"/>
    <lineage>
        <taxon>Bacteria</taxon>
        <taxon>Pseudomonadati</taxon>
        <taxon>Pseudomonadota</taxon>
        <taxon>Gammaproteobacteria</taxon>
        <taxon>Pseudomonadales</taxon>
        <taxon>Pseudomonadaceae</taxon>
        <taxon>Pseudomonas</taxon>
    </lineage>
</organism>
<gene>
    <name evidence="7" type="ORF">V7V80_12730</name>
</gene>
<feature type="domain" description="Teneurin-like YD-shell" evidence="6">
    <location>
        <begin position="707"/>
        <end position="854"/>
    </location>
</feature>
<evidence type="ECO:0000256" key="2">
    <source>
        <dbReference type="SAM" id="MobiDB-lite"/>
    </source>
</evidence>
<feature type="transmembrane region" description="Helical" evidence="3">
    <location>
        <begin position="30"/>
        <end position="49"/>
    </location>
</feature>
<keyword evidence="1" id="KW-0677">Repeat</keyword>
<comment type="caution">
    <text evidence="7">The sequence shown here is derived from an EMBL/GenBank/DDBJ whole genome shotgun (WGS) entry which is preliminary data.</text>
</comment>
<evidence type="ECO:0000259" key="4">
    <source>
        <dbReference type="Pfam" id="PF03527"/>
    </source>
</evidence>
<dbReference type="InterPro" id="IPR056823">
    <property type="entry name" value="TEN-like_YD-shell"/>
</dbReference>
<dbReference type="Pfam" id="PF03527">
    <property type="entry name" value="RHS"/>
    <property type="match status" value="1"/>
</dbReference>
<feature type="region of interest" description="Disordered" evidence="2">
    <location>
        <begin position="179"/>
        <end position="204"/>
    </location>
</feature>
<feature type="region of interest" description="Disordered" evidence="2">
    <location>
        <begin position="910"/>
        <end position="930"/>
    </location>
</feature>
<feature type="compositionally biased region" description="Basic and acidic residues" evidence="2">
    <location>
        <begin position="186"/>
        <end position="197"/>
    </location>
</feature>
<accession>A0ABU8R6P1</accession>
<feature type="domain" description="DUF6531" evidence="5">
    <location>
        <begin position="304"/>
        <end position="364"/>
    </location>
</feature>
<dbReference type="PANTHER" id="PTHR32305">
    <property type="match status" value="1"/>
</dbReference>
<dbReference type="NCBIfam" id="TIGR03696">
    <property type="entry name" value="Rhs_assc_core"/>
    <property type="match status" value="1"/>
</dbReference>
<proteinExistence type="predicted"/>
<sequence>MAQIVHAARMGDEILHPSLLAEMVSAVAEVAIYAAATAAVAAAVSLAVVGTVATGGAAGIVIGIVAGAAVGAVSTLSVGDNQTIGDAISSFCDNFGNSVAAPEPFGKIESGSGNVFINSKPAARAAGITGPPGGGAADAEQAEPSILENVGSMAMAATSLLMPVVGLAMAIRDVFNPPVTTPKDPGAQDKSKDEISCSRHPPMPETYIAQGSDKVFINDQPAARSGDKTTCDATIDVNENVSPNVRIGGGTATVRDIRNGKSKIAMFTGIIAGILLSRRIRVPRRRAANIAVPKPKSQTCSYKGSPVLVSAGSKVLFGPEDVDFNLPGLIGIDWARGYDSNDKRSNGLFGMGWSVPYEVELVRVPHPEGGELSIYVDEESNRLELGRLNAGDAFVSVVDGLAFFQLEDGQTVVEDTHEGRYKVFDVDPLDPTRSRLVRLGDRNLNVIDLMYDDRGRLQVIYDKYGKTVVQLHYAARHPQRVCKISQVFLKGGETPAIERNELLISYQYTGSGQLYEVLDATGQLVRRFTYTAEGYLNSHQLASGAVRQYEWAKFLVPAKRPIPQRADGTPYRLPPLLEPQPDHEWRVVRHWGSDGEEYRFEYNLEDGETVVTDSLGRKDHYYWGPLYEVYKHVDPLGQCWQEEIIAGQLIRSIDPQGGEWRYSYDDIGRLIETCDPLGRGEQIQYLRHWALPVQITSTAGRTQRYGYDTHGNMLWEQDPLGRSTQYQYNPEGRVTRITDALEKTKHLVWNTRGQLLSYRDCSNNQTLYHYNLGGRLSESINARGEMTHFRYDARGYLVESQRPDGRLDRYEVDIAGQLTRYLDPAQKKLQFRYDLSGRLVERTDAMGYSVKFSYDAYGRLLQLTNENNESYRFGWDKLDRLVAQQDLDGSGRLYEYSVLDEVTSLTHVPSSYAQPPLSDNAPPTRTTPIRHDFERDAVGRLTRKHTEDGNTDYSYDAADNLLSIAFTDNQGAKQQLDYTYDTTGQLLSETNSAGLLQYRYDELGNLQTLTLPDQRTLNYLYYGSGHLHQINLNGRVISDFERDALHDEVLRTQGSLVTRTRYDQSGRLGSKAIHYRDVPAEVLPLLEKCYRYDASDNLVAGVLTQTQRRGIGSTATDGTAQLEQIIGHFHHSPHSGKSYTGSNRYGYDASEQLQTTHQSRPNWQATQVEDFKYDKAGNLFDGPKLNGLIKHNRVLVYQDKRYRYDSFGRLCEKRIGSHWVQYFEYDAEHRLICVDQCKSLLRERVVFGYDPLGRRISKEIYQEEHPEPTRRTLFHWQGLRLLQEVQRGLSSVYVYASPDNYEPLARIDGKPGQEDLQYFHTNLAGLPEQLTDADGETLWRSDYRGWGTSRDEWHSQRQTREQNLRHQGQYLDRETCLHYNTFRYLDPQIGRFTQCDPISLKGGINLYLYAPNPLLWIDPFGWSPCNLLPNGTQVLEFERALSKLPANERVALIREMASSVASTRNWKRATKIERFNRGRTIYTDGKHYYSVDTQHGRFEQSSLKNGKHVGEVDMSLKPILNSLDPSGGHDLRVK</sequence>
<dbReference type="InterPro" id="IPR031325">
    <property type="entry name" value="RHS_repeat"/>
</dbReference>
<feature type="domain" description="RHS protein conserved region" evidence="4">
    <location>
        <begin position="1318"/>
        <end position="1353"/>
    </location>
</feature>
<dbReference type="SUPFAM" id="SSF63840">
    <property type="entry name" value="Ribonuclease domain of colicin E3"/>
    <property type="match status" value="1"/>
</dbReference>
<keyword evidence="3" id="KW-0472">Membrane</keyword>
<dbReference type="Gene3D" id="3.10.380.10">
    <property type="entry name" value="Colicin E3-like ribonuclease domain"/>
    <property type="match status" value="1"/>
</dbReference>
<dbReference type="PANTHER" id="PTHR32305:SF15">
    <property type="entry name" value="PROTEIN RHSA-RELATED"/>
    <property type="match status" value="1"/>
</dbReference>
<dbReference type="Pfam" id="PF25023">
    <property type="entry name" value="TEN_YD-shell"/>
    <property type="match status" value="1"/>
</dbReference>
<keyword evidence="3" id="KW-1133">Transmembrane helix</keyword>
<evidence type="ECO:0000313" key="8">
    <source>
        <dbReference type="Proteomes" id="UP001377692"/>
    </source>
</evidence>
<dbReference type="RefSeq" id="WP_186703716.1">
    <property type="nucleotide sequence ID" value="NZ_JABWRY020000001.1"/>
</dbReference>